<dbReference type="EMBL" id="JAPEVA010000005">
    <property type="protein sequence ID" value="KAJ4411437.1"/>
    <property type="molecule type" value="Genomic_DNA"/>
</dbReference>
<proteinExistence type="predicted"/>
<keyword evidence="3" id="KW-1185">Reference proteome</keyword>
<sequence length="346" mass="37806">MSSFSNRHRYSRSSVSLSRPHRLSSVTPVTHLECSSRSDTLNSSGGISEAGESPISKAGSGISQEKRASAAEIVYAIINNTPIPSTSPNPRKHLRTVSAPNTSPGAQQKRAASNERMAIGWKPTLSNSKSSIALRKPLPIALNKLVRSASAELLGRFGPVASADAVDKMAEMKWKKDFEREIEDRLNDLHNLPFPDEEAGEGKKSMSTDADTLRGSYERTSIEDETRFEDAKEVLGVSTRPSKFTSAARLEDWGYTTTPQTVFPLSHKDTWALLKLLLPNSTIDNKMIRGVHVTPTTHNGVALPDTTTWFVNTIDLSNGILIASSNHGPVFTTRYRELEKASDSSS</sequence>
<dbReference type="AlphaFoldDB" id="A0A9W8ZMP8"/>
<feature type="region of interest" description="Disordered" evidence="1">
    <location>
        <begin position="81"/>
        <end position="115"/>
    </location>
</feature>
<feature type="region of interest" description="Disordered" evidence="1">
    <location>
        <begin position="1"/>
        <end position="63"/>
    </location>
</feature>
<protein>
    <submittedName>
        <fullName evidence="2">Uncharacterized protein</fullName>
    </submittedName>
</protein>
<dbReference type="Proteomes" id="UP001140510">
    <property type="component" value="Unassembled WGS sequence"/>
</dbReference>
<dbReference type="OrthoDB" id="3944567at2759"/>
<organism evidence="2 3">
    <name type="scientific">Didymella pomorum</name>
    <dbReference type="NCBI Taxonomy" id="749634"/>
    <lineage>
        <taxon>Eukaryota</taxon>
        <taxon>Fungi</taxon>
        <taxon>Dikarya</taxon>
        <taxon>Ascomycota</taxon>
        <taxon>Pezizomycotina</taxon>
        <taxon>Dothideomycetes</taxon>
        <taxon>Pleosporomycetidae</taxon>
        <taxon>Pleosporales</taxon>
        <taxon>Pleosporineae</taxon>
        <taxon>Didymellaceae</taxon>
        <taxon>Didymella</taxon>
    </lineage>
</organism>
<evidence type="ECO:0000256" key="1">
    <source>
        <dbReference type="SAM" id="MobiDB-lite"/>
    </source>
</evidence>
<comment type="caution">
    <text evidence="2">The sequence shown here is derived from an EMBL/GenBank/DDBJ whole genome shotgun (WGS) entry which is preliminary data.</text>
</comment>
<gene>
    <name evidence="2" type="ORF">N0V91_001221</name>
</gene>
<evidence type="ECO:0000313" key="3">
    <source>
        <dbReference type="Proteomes" id="UP001140510"/>
    </source>
</evidence>
<evidence type="ECO:0000313" key="2">
    <source>
        <dbReference type="EMBL" id="KAJ4411437.1"/>
    </source>
</evidence>
<reference evidence="2" key="1">
    <citation type="submission" date="2022-10" db="EMBL/GenBank/DDBJ databases">
        <title>Tapping the CABI collections for fungal endophytes: first genome assemblies for Collariella, Neodidymelliopsis, Ascochyta clinopodiicola, Didymella pomorum, Didymosphaeria variabile, Neocosmospora piperis and Neocucurbitaria cava.</title>
        <authorList>
            <person name="Hill R."/>
        </authorList>
    </citation>
    <scope>NUCLEOTIDE SEQUENCE</scope>
    <source>
        <strain evidence="2">IMI 355091</strain>
    </source>
</reference>
<accession>A0A9W8ZMP8</accession>
<feature type="compositionally biased region" description="Polar residues" evidence="1">
    <location>
        <begin position="24"/>
        <end position="46"/>
    </location>
</feature>
<name>A0A9W8ZMP8_9PLEO</name>
<feature type="region of interest" description="Disordered" evidence="1">
    <location>
        <begin position="190"/>
        <end position="213"/>
    </location>
</feature>
<feature type="compositionally biased region" description="Basic residues" evidence="1">
    <location>
        <begin position="1"/>
        <end position="11"/>
    </location>
</feature>